<gene>
    <name evidence="6" type="ORF">MNODULE_03010</name>
</gene>
<dbReference type="RefSeq" id="WP_168058004.1">
    <property type="nucleotide sequence ID" value="NZ_VTOW01000001.1"/>
</dbReference>
<dbReference type="PANTHER" id="PTHR21496">
    <property type="entry name" value="FERREDOXIN-RELATED"/>
    <property type="match status" value="1"/>
</dbReference>
<evidence type="ECO:0000256" key="3">
    <source>
        <dbReference type="ARBA" id="ARBA00023004"/>
    </source>
</evidence>
<dbReference type="AlphaFoldDB" id="A0A7X6DM18"/>
<evidence type="ECO:0000256" key="2">
    <source>
        <dbReference type="ARBA" id="ARBA00022723"/>
    </source>
</evidence>
<evidence type="ECO:0000256" key="4">
    <source>
        <dbReference type="ARBA" id="ARBA00023014"/>
    </source>
</evidence>
<dbReference type="GO" id="GO:0046872">
    <property type="term" value="F:metal ion binding"/>
    <property type="evidence" value="ECO:0007669"/>
    <property type="project" value="UniProtKB-KW"/>
</dbReference>
<dbReference type="Pfam" id="PF00355">
    <property type="entry name" value="Rieske"/>
    <property type="match status" value="1"/>
</dbReference>
<dbReference type="SUPFAM" id="SSF50022">
    <property type="entry name" value="ISP domain"/>
    <property type="match status" value="1"/>
</dbReference>
<accession>A0A7X6DM18</accession>
<reference evidence="6 7" key="1">
    <citation type="journal article" date="2020" name="Nature">
        <title>Bacterial chemolithoautotrophy via manganese oxidation.</title>
        <authorList>
            <person name="Yu H."/>
            <person name="Leadbetter J.R."/>
        </authorList>
    </citation>
    <scope>NUCLEOTIDE SEQUENCE [LARGE SCALE GENOMIC DNA]</scope>
    <source>
        <strain evidence="6 7">Mn-1</strain>
    </source>
</reference>
<keyword evidence="4" id="KW-0411">Iron-sulfur</keyword>
<keyword evidence="3" id="KW-0408">Iron</keyword>
<keyword evidence="1" id="KW-0001">2Fe-2S</keyword>
<evidence type="ECO:0000259" key="5">
    <source>
        <dbReference type="PROSITE" id="PS51296"/>
    </source>
</evidence>
<dbReference type="Proteomes" id="UP000534783">
    <property type="component" value="Unassembled WGS sequence"/>
</dbReference>
<proteinExistence type="predicted"/>
<evidence type="ECO:0000256" key="1">
    <source>
        <dbReference type="ARBA" id="ARBA00022714"/>
    </source>
</evidence>
<dbReference type="PROSITE" id="PS51296">
    <property type="entry name" value="RIESKE"/>
    <property type="match status" value="1"/>
</dbReference>
<organism evidence="6 7">
    <name type="scientific">Candidatus Manganitrophus noduliformans</name>
    <dbReference type="NCBI Taxonomy" id="2606439"/>
    <lineage>
        <taxon>Bacteria</taxon>
        <taxon>Pseudomonadati</taxon>
        <taxon>Nitrospirota</taxon>
        <taxon>Nitrospiria</taxon>
        <taxon>Candidatus Troglogloeales</taxon>
        <taxon>Candidatus Manganitrophaceae</taxon>
        <taxon>Candidatus Manganitrophus</taxon>
    </lineage>
</organism>
<dbReference type="InterPro" id="IPR036922">
    <property type="entry name" value="Rieske_2Fe-2S_sf"/>
</dbReference>
<dbReference type="PANTHER" id="PTHR21496:SF23">
    <property type="entry name" value="3-PHENYLPROPIONATE_CINNAMIC ACID DIOXYGENASE FERREDOXIN SUBUNIT"/>
    <property type="match status" value="1"/>
</dbReference>
<comment type="caution">
    <text evidence="6">The sequence shown here is derived from an EMBL/GenBank/DDBJ whole genome shotgun (WGS) entry which is preliminary data.</text>
</comment>
<keyword evidence="2" id="KW-0479">Metal-binding</keyword>
<name>A0A7X6DM18_9BACT</name>
<sequence>MSFVPVAKASEIPPGSAILVEINNLEIALFRLGDEFYATSNLCIHQGGPLAEGRIDGEQVICPWHHWRFNIKDGTSPLSPKLKLRTFPVKREEDQILIDLP</sequence>
<dbReference type="InterPro" id="IPR017941">
    <property type="entry name" value="Rieske_2Fe-2S"/>
</dbReference>
<evidence type="ECO:0000313" key="6">
    <source>
        <dbReference type="EMBL" id="NKE69717.1"/>
    </source>
</evidence>
<protein>
    <submittedName>
        <fullName evidence="6">Non-heme iron oxygenase ferredoxin subunit</fullName>
    </submittedName>
</protein>
<dbReference type="EMBL" id="VTOW01000001">
    <property type="protein sequence ID" value="NKE69717.1"/>
    <property type="molecule type" value="Genomic_DNA"/>
</dbReference>
<dbReference type="CDD" id="cd03528">
    <property type="entry name" value="Rieske_RO_ferredoxin"/>
    <property type="match status" value="1"/>
</dbReference>
<keyword evidence="7" id="KW-1185">Reference proteome</keyword>
<dbReference type="Gene3D" id="2.102.10.10">
    <property type="entry name" value="Rieske [2Fe-2S] iron-sulphur domain"/>
    <property type="match status" value="1"/>
</dbReference>
<evidence type="ECO:0000313" key="7">
    <source>
        <dbReference type="Proteomes" id="UP000534783"/>
    </source>
</evidence>
<feature type="domain" description="Rieske" evidence="5">
    <location>
        <begin position="4"/>
        <end position="98"/>
    </location>
</feature>
<dbReference type="GO" id="GO:0051537">
    <property type="term" value="F:2 iron, 2 sulfur cluster binding"/>
    <property type="evidence" value="ECO:0007669"/>
    <property type="project" value="UniProtKB-KW"/>
</dbReference>